<evidence type="ECO:0000256" key="2">
    <source>
        <dbReference type="ARBA" id="ARBA00022801"/>
    </source>
</evidence>
<dbReference type="PANTHER" id="PTHR43782:SF2">
    <property type="entry name" value="ARGINASE-1"/>
    <property type="match status" value="1"/>
</dbReference>
<dbReference type="GeneTree" id="ENSGT00950000183195"/>
<reference evidence="5" key="2">
    <citation type="submission" date="2025-09" db="UniProtKB">
        <authorList>
            <consortium name="Ensembl"/>
        </authorList>
    </citation>
    <scope>IDENTIFICATION</scope>
</reference>
<name>A0A3B3C3M3_ORYME</name>
<dbReference type="SUPFAM" id="SSF52768">
    <property type="entry name" value="Arginase/deacetylase"/>
    <property type="match status" value="1"/>
</dbReference>
<sequence>NVFNLLPQLPGCIPVLPNFSWMKPCLSAGDLVYIGLRDVDPAEHYILRTLGVKMFSMSKVDQLGVAKVMEETCDHLSKPIHLSFDIDAIDPSITPATGTPVTGGLTYREGLCITEHLSQTGLLSAVDLVEVNPLRGQTQNDIHSTVSTAVDLLLACFGRQREGNHLQDYCLPEP</sequence>
<dbReference type="AlphaFoldDB" id="A0A3B3C3M3"/>
<accession>A0A3B3C3M3</accession>
<dbReference type="GO" id="GO:0030145">
    <property type="term" value="F:manganese ion binding"/>
    <property type="evidence" value="ECO:0007669"/>
    <property type="project" value="TreeGrafter"/>
</dbReference>
<dbReference type="GO" id="GO:0004053">
    <property type="term" value="F:arginase activity"/>
    <property type="evidence" value="ECO:0007669"/>
    <property type="project" value="TreeGrafter"/>
</dbReference>
<dbReference type="Proteomes" id="UP000261560">
    <property type="component" value="Unplaced"/>
</dbReference>
<evidence type="ECO:0000256" key="1">
    <source>
        <dbReference type="ARBA" id="ARBA00022723"/>
    </source>
</evidence>
<organism evidence="5 6">
    <name type="scientific">Oryzias melastigma</name>
    <name type="common">Marine medaka</name>
    <dbReference type="NCBI Taxonomy" id="30732"/>
    <lineage>
        <taxon>Eukaryota</taxon>
        <taxon>Metazoa</taxon>
        <taxon>Chordata</taxon>
        <taxon>Craniata</taxon>
        <taxon>Vertebrata</taxon>
        <taxon>Euteleostomi</taxon>
        <taxon>Actinopterygii</taxon>
        <taxon>Neopterygii</taxon>
        <taxon>Teleostei</taxon>
        <taxon>Neoteleostei</taxon>
        <taxon>Acanthomorphata</taxon>
        <taxon>Ovalentaria</taxon>
        <taxon>Atherinomorphae</taxon>
        <taxon>Beloniformes</taxon>
        <taxon>Adrianichthyidae</taxon>
        <taxon>Oryziinae</taxon>
        <taxon>Oryzias</taxon>
    </lineage>
</organism>
<dbReference type="Pfam" id="PF00491">
    <property type="entry name" value="Arginase"/>
    <property type="match status" value="1"/>
</dbReference>
<dbReference type="GO" id="GO:0005634">
    <property type="term" value="C:nucleus"/>
    <property type="evidence" value="ECO:0007669"/>
    <property type="project" value="TreeGrafter"/>
</dbReference>
<dbReference type="Gene3D" id="3.40.800.10">
    <property type="entry name" value="Ureohydrolase domain"/>
    <property type="match status" value="1"/>
</dbReference>
<dbReference type="GO" id="GO:0005829">
    <property type="term" value="C:cytosol"/>
    <property type="evidence" value="ECO:0007669"/>
    <property type="project" value="TreeGrafter"/>
</dbReference>
<dbReference type="InterPro" id="IPR023696">
    <property type="entry name" value="Ureohydrolase_dom_sf"/>
</dbReference>
<dbReference type="InterPro" id="IPR006035">
    <property type="entry name" value="Ureohydrolase"/>
</dbReference>
<evidence type="ECO:0000256" key="4">
    <source>
        <dbReference type="RuleBase" id="RU003684"/>
    </source>
</evidence>
<dbReference type="PROSITE" id="PS01053">
    <property type="entry name" value="ARGINASE_1"/>
    <property type="match status" value="1"/>
</dbReference>
<dbReference type="Ensembl" id="ENSOMET00000032607.1">
    <property type="protein sequence ID" value="ENSOMEP00000012179.1"/>
    <property type="gene ID" value="ENSOMEG00000013690.1"/>
</dbReference>
<dbReference type="PANTHER" id="PTHR43782">
    <property type="entry name" value="ARGINASE"/>
    <property type="match status" value="1"/>
</dbReference>
<keyword evidence="6" id="KW-1185">Reference proteome</keyword>
<reference evidence="5" key="1">
    <citation type="submission" date="2025-08" db="UniProtKB">
        <authorList>
            <consortium name="Ensembl"/>
        </authorList>
    </citation>
    <scope>IDENTIFICATION</scope>
</reference>
<dbReference type="PRINTS" id="PR00116">
    <property type="entry name" value="ARGINASE"/>
</dbReference>
<evidence type="ECO:0000313" key="5">
    <source>
        <dbReference type="Ensembl" id="ENSOMEP00000012179.1"/>
    </source>
</evidence>
<keyword evidence="1" id="KW-0479">Metal-binding</keyword>
<dbReference type="PROSITE" id="PS51409">
    <property type="entry name" value="ARGINASE_2"/>
    <property type="match status" value="1"/>
</dbReference>
<proteinExistence type="inferred from homology"/>
<comment type="similarity">
    <text evidence="3 4">Belongs to the arginase family.</text>
</comment>
<protein>
    <submittedName>
        <fullName evidence="5">Arginase 1</fullName>
    </submittedName>
</protein>
<evidence type="ECO:0000313" key="6">
    <source>
        <dbReference type="Proteomes" id="UP000261560"/>
    </source>
</evidence>
<evidence type="ECO:0000256" key="3">
    <source>
        <dbReference type="PROSITE-ProRule" id="PRU00742"/>
    </source>
</evidence>
<dbReference type="InterPro" id="IPR020855">
    <property type="entry name" value="Ureohydrolase_Mn_BS"/>
</dbReference>
<keyword evidence="2 4" id="KW-0378">Hydrolase</keyword>